<dbReference type="GO" id="GO:0045087">
    <property type="term" value="P:innate immune response"/>
    <property type="evidence" value="ECO:0007669"/>
    <property type="project" value="UniProtKB-KW"/>
</dbReference>
<dbReference type="Proteomes" id="UP000046393">
    <property type="component" value="Unplaced"/>
</dbReference>
<evidence type="ECO:0000313" key="9">
    <source>
        <dbReference type="WBParaSite" id="SMUV_0000008201-mRNA-1"/>
    </source>
</evidence>
<dbReference type="PANTHER" id="PTHR16461">
    <property type="entry name" value="TOLL-INTERACTING PROTEIN"/>
    <property type="match status" value="1"/>
</dbReference>
<dbReference type="GO" id="GO:0006511">
    <property type="term" value="P:ubiquitin-dependent protein catabolic process"/>
    <property type="evidence" value="ECO:0007669"/>
    <property type="project" value="TreeGrafter"/>
</dbReference>
<evidence type="ECO:0000256" key="5">
    <source>
        <dbReference type="ARBA" id="ARBA00023198"/>
    </source>
</evidence>
<organism evidence="8 9">
    <name type="scientific">Syphacia muris</name>
    <dbReference type="NCBI Taxonomy" id="451379"/>
    <lineage>
        <taxon>Eukaryota</taxon>
        <taxon>Metazoa</taxon>
        <taxon>Ecdysozoa</taxon>
        <taxon>Nematoda</taxon>
        <taxon>Chromadorea</taxon>
        <taxon>Rhabditida</taxon>
        <taxon>Spirurina</taxon>
        <taxon>Oxyuridomorpha</taxon>
        <taxon>Oxyuroidea</taxon>
        <taxon>Oxyuridae</taxon>
        <taxon>Syphacia</taxon>
    </lineage>
</organism>
<dbReference type="GO" id="GO:0005737">
    <property type="term" value="C:cytoplasm"/>
    <property type="evidence" value="ECO:0007669"/>
    <property type="project" value="TreeGrafter"/>
</dbReference>
<dbReference type="PROSITE" id="PS50004">
    <property type="entry name" value="C2"/>
    <property type="match status" value="1"/>
</dbReference>
<name>A0A0N5A7S2_9BILA</name>
<dbReference type="InterPro" id="IPR000008">
    <property type="entry name" value="C2_dom"/>
</dbReference>
<protein>
    <submittedName>
        <fullName evidence="9">CUE domain-containing protein</fullName>
    </submittedName>
</protein>
<dbReference type="Pfam" id="PF02845">
    <property type="entry name" value="CUE"/>
    <property type="match status" value="1"/>
</dbReference>
<dbReference type="GO" id="GO:0043130">
    <property type="term" value="F:ubiquitin binding"/>
    <property type="evidence" value="ECO:0007669"/>
    <property type="project" value="InterPro"/>
</dbReference>
<keyword evidence="5" id="KW-0395">Inflammatory response</keyword>
<dbReference type="Gene3D" id="2.60.40.150">
    <property type="entry name" value="C2 domain"/>
    <property type="match status" value="1"/>
</dbReference>
<comment type="similarity">
    <text evidence="1">Belongs to the tollip family.</text>
</comment>
<sequence>MASASASQSSGPSSSCRLNSVERRKLVLLGQLPVDFLRLSVPVTSEQSVTAHSQQSENSQQQSANVQYGVSNPRVIPVTPSSIAQHNLVQAQAFYSFVPPNTRGRISITIVEAKLAKNYGLVRMDPYCRIRVGNAVFETPTDIRGGRAPKWNRIINAYLPHGVESIYVQVYDERAFSNDECVAWSHVILPNGIFSGEVIDDWYQLSGQQGDGREGVLNLIISFQPVQQSQEVQPNRITQDQHQQPTVHESVNEADVKELHNMFQSVDEDVIRCVLEEKRGDKESAVTAILEITADQ</sequence>
<feature type="domain" description="CUE" evidence="7">
    <location>
        <begin position="251"/>
        <end position="294"/>
    </location>
</feature>
<evidence type="ECO:0000256" key="4">
    <source>
        <dbReference type="ARBA" id="ARBA00023006"/>
    </source>
</evidence>
<keyword evidence="8" id="KW-1185">Reference proteome</keyword>
<dbReference type="CDD" id="cd04016">
    <property type="entry name" value="C2_Tollip"/>
    <property type="match status" value="1"/>
</dbReference>
<dbReference type="Gene3D" id="1.10.8.10">
    <property type="entry name" value="DNA helicase RuvA subunit, C-terminal domain"/>
    <property type="match status" value="1"/>
</dbReference>
<proteinExistence type="inferred from homology"/>
<dbReference type="PANTHER" id="PTHR16461:SF5">
    <property type="entry name" value="TOLL-INTERACTING PROTEIN"/>
    <property type="match status" value="1"/>
</dbReference>
<dbReference type="AlphaFoldDB" id="A0A0N5A7S2"/>
<dbReference type="SMART" id="SM00546">
    <property type="entry name" value="CUE"/>
    <property type="match status" value="1"/>
</dbReference>
<evidence type="ECO:0000256" key="3">
    <source>
        <dbReference type="ARBA" id="ARBA00022859"/>
    </source>
</evidence>
<dbReference type="STRING" id="451379.A0A0N5A7S2"/>
<dbReference type="FunFam" id="2.60.40.150:FF:000214">
    <property type="entry name" value="Toll-interacting protein"/>
    <property type="match status" value="1"/>
</dbReference>
<dbReference type="InterPro" id="IPR009060">
    <property type="entry name" value="UBA-like_sf"/>
</dbReference>
<dbReference type="WBParaSite" id="SMUV_0000008201-mRNA-1">
    <property type="protein sequence ID" value="SMUV_0000008201-mRNA-1"/>
    <property type="gene ID" value="SMUV_0000008201"/>
</dbReference>
<evidence type="ECO:0000259" key="6">
    <source>
        <dbReference type="PROSITE" id="PS50004"/>
    </source>
</evidence>
<dbReference type="SUPFAM" id="SSF49562">
    <property type="entry name" value="C2 domain (Calcium/lipid-binding domain, CaLB)"/>
    <property type="match status" value="1"/>
</dbReference>
<dbReference type="InterPro" id="IPR035892">
    <property type="entry name" value="C2_domain_sf"/>
</dbReference>
<keyword evidence="2" id="KW-0399">Innate immunity</keyword>
<evidence type="ECO:0000256" key="1">
    <source>
        <dbReference type="ARBA" id="ARBA00009278"/>
    </source>
</evidence>
<dbReference type="Pfam" id="PF00168">
    <property type="entry name" value="C2"/>
    <property type="match status" value="1"/>
</dbReference>
<dbReference type="InterPro" id="IPR037301">
    <property type="entry name" value="Tollip_C2"/>
</dbReference>
<dbReference type="InterPro" id="IPR003892">
    <property type="entry name" value="CUE"/>
</dbReference>
<dbReference type="SUPFAM" id="SSF46934">
    <property type="entry name" value="UBA-like"/>
    <property type="match status" value="1"/>
</dbReference>
<dbReference type="GO" id="GO:0031624">
    <property type="term" value="F:ubiquitin conjugating enzyme binding"/>
    <property type="evidence" value="ECO:0007669"/>
    <property type="project" value="TreeGrafter"/>
</dbReference>
<evidence type="ECO:0000313" key="8">
    <source>
        <dbReference type="Proteomes" id="UP000046393"/>
    </source>
</evidence>
<dbReference type="GO" id="GO:0006914">
    <property type="term" value="P:autophagy"/>
    <property type="evidence" value="ECO:0007669"/>
    <property type="project" value="UniProtKB-KW"/>
</dbReference>
<reference evidence="9" key="1">
    <citation type="submission" date="2017-02" db="UniProtKB">
        <authorList>
            <consortium name="WormBaseParasite"/>
        </authorList>
    </citation>
    <scope>IDENTIFICATION</scope>
</reference>
<keyword evidence="4" id="KW-0072">Autophagy</keyword>
<feature type="domain" description="C2" evidence="6">
    <location>
        <begin position="85"/>
        <end position="203"/>
    </location>
</feature>
<evidence type="ECO:0000259" key="7">
    <source>
        <dbReference type="PROSITE" id="PS51140"/>
    </source>
</evidence>
<dbReference type="PROSITE" id="PS51140">
    <property type="entry name" value="CUE"/>
    <property type="match status" value="1"/>
</dbReference>
<keyword evidence="3" id="KW-0391">Immunity</keyword>
<evidence type="ECO:0000256" key="2">
    <source>
        <dbReference type="ARBA" id="ARBA00022588"/>
    </source>
</evidence>
<accession>A0A0N5A7S2</accession>